<dbReference type="PANTHER" id="PTHR14025">
    <property type="entry name" value="FANCONI ANEMIA GROUP M FANCM FAMILY MEMBER"/>
    <property type="match status" value="1"/>
</dbReference>
<dbReference type="InterPro" id="IPR011335">
    <property type="entry name" value="Restrct_endonuc-II-like"/>
</dbReference>
<dbReference type="SUPFAM" id="SSF47781">
    <property type="entry name" value="RuvA domain 2-like"/>
    <property type="match status" value="1"/>
</dbReference>
<evidence type="ECO:0000313" key="11">
    <source>
        <dbReference type="Proteomes" id="UP000008136"/>
    </source>
</evidence>
<dbReference type="STRING" id="693661.Arcve_1757"/>
<dbReference type="GO" id="GO:0004386">
    <property type="term" value="F:helicase activity"/>
    <property type="evidence" value="ECO:0007669"/>
    <property type="project" value="UniProtKB-KW"/>
</dbReference>
<dbReference type="GO" id="GO:0006281">
    <property type="term" value="P:DNA repair"/>
    <property type="evidence" value="ECO:0007669"/>
    <property type="project" value="UniProtKB-KW"/>
</dbReference>
<dbReference type="Gene3D" id="3.40.50.10130">
    <property type="match status" value="1"/>
</dbReference>
<dbReference type="Pfam" id="PF00271">
    <property type="entry name" value="Helicase_C"/>
    <property type="match status" value="1"/>
</dbReference>
<dbReference type="AlphaFoldDB" id="F2KQU8"/>
<evidence type="ECO:0000259" key="9">
    <source>
        <dbReference type="PROSITE" id="PS51194"/>
    </source>
</evidence>
<dbReference type="GeneID" id="10394886"/>
<dbReference type="KEGG" id="ave:Arcve_1757"/>
<dbReference type="GO" id="GO:0140097">
    <property type="term" value="F:catalytic activity, acting on DNA"/>
    <property type="evidence" value="ECO:0007669"/>
    <property type="project" value="UniProtKB-ARBA"/>
</dbReference>
<evidence type="ECO:0000256" key="6">
    <source>
        <dbReference type="ARBA" id="ARBA00023125"/>
    </source>
</evidence>
<dbReference type="HOGENOM" id="CLU_002513_3_1_2"/>
<keyword evidence="7" id="KW-0234">DNA repair</keyword>
<dbReference type="GO" id="GO:0004518">
    <property type="term" value="F:nuclease activity"/>
    <property type="evidence" value="ECO:0007669"/>
    <property type="project" value="InterPro"/>
</dbReference>
<evidence type="ECO:0000256" key="5">
    <source>
        <dbReference type="ARBA" id="ARBA00022840"/>
    </source>
</evidence>
<keyword evidence="11" id="KW-1185">Reference proteome</keyword>
<dbReference type="Pfam" id="PF00270">
    <property type="entry name" value="DEAD"/>
    <property type="match status" value="1"/>
</dbReference>
<dbReference type="Pfam" id="PF14520">
    <property type="entry name" value="HHH_5"/>
    <property type="match status" value="1"/>
</dbReference>
<dbReference type="EMBL" id="CP002588">
    <property type="protein sequence ID" value="AEA47754.1"/>
    <property type="molecule type" value="Genomic_DNA"/>
</dbReference>
<evidence type="ECO:0000256" key="3">
    <source>
        <dbReference type="ARBA" id="ARBA00022801"/>
    </source>
</evidence>
<dbReference type="RefSeq" id="WP_013684410.1">
    <property type="nucleotide sequence ID" value="NC_015320.1"/>
</dbReference>
<sequence length="746" mass="84013">MEYVSHPLIKENAIERRAYQIAIAATALMRNTLVILPTGLGKTAVALLVIASRLHNEGGKALVLAPTKPLVEQHASFFRKNLRLNSEEVIALSGETPPEKRAELWEKARLIVSTPQVVENDVLAGRISLKDVVHITFDEAHRAVGEYSYVYIAEKYFEEAKKPLVLAMTASPGSDVERIREVIKNLGIEEIEIRTEHDEDVKPYVFSRKIEWIKVDMPEELKAVRQKFEEALKLRFKKLERLGVTAEGLSKKELLALQESLQAEAAETGDSRLFEAVSVLAEVLKIQHGMELIETQGLDALKEYLKRLIREARSKGGSRAAKSIIGDPLFMGAVTKAAGCRAEHPKLEKLKEVVKKQLEEKPDSRIIVFTNFRDTAEVIVEELKKEGIPVSRFVGQAKRFEKKGMSQKEQVETLERFRSGEIKVLVATSVGEEGLDIPSTDLVVFYEAVPSEIRAIQRKGRTGRAREGRIVVLITKGTRDEAYYWASMRKEKAMYLKLYELKESLKPRGQASLEDFAKPVSLPEEIPKAVVYVDSRESSSGIAKKLSRLGFSIKIQNLEVADYVVSDRVAIERKTTEDFVESIVNKDRDIFSQLVRLKKHYPRPVLIIEGEGIYGRLNPNAIRGAIAAIAVDLGIPIVQTRSADETAEFIAVLARREQEFRKREIVLHAGKTKKTLKEMQEYVVSAISDIGPVIARNLLEHFQTIERIATASEEELMKVPKIGKKTAEKIRKLMTTPYSEAEKFEL</sequence>
<reference evidence="10 11" key="1">
    <citation type="submission" date="2011-03" db="EMBL/GenBank/DDBJ databases">
        <title>The complete genome of Archaeoglobus veneficus SNP6.</title>
        <authorList>
            <consortium name="US DOE Joint Genome Institute (JGI-PGF)"/>
            <person name="Lucas S."/>
            <person name="Copeland A."/>
            <person name="Lapidus A."/>
            <person name="Bruce D."/>
            <person name="Goodwin L."/>
            <person name="Pitluck S."/>
            <person name="Kyrpides N."/>
            <person name="Mavromatis K."/>
            <person name="Pagani I."/>
            <person name="Ivanova N."/>
            <person name="Mikhailova N."/>
            <person name="Lu M."/>
            <person name="Detter J.C."/>
            <person name="Tapia R."/>
            <person name="Han C."/>
            <person name="Land M."/>
            <person name="Hauser L."/>
            <person name="Markowitz V."/>
            <person name="Cheng J.-F."/>
            <person name="Hugenholtz P."/>
            <person name="Woyke T."/>
            <person name="Wu D."/>
            <person name="Spring S."/>
            <person name="Brambilla E."/>
            <person name="Klenk H.-P."/>
            <person name="Eisen J.A."/>
        </authorList>
    </citation>
    <scope>NUCLEOTIDE SEQUENCE [LARGE SCALE GENOMIC DNA]</scope>
    <source>
        <strain>SNP6</strain>
    </source>
</reference>
<dbReference type="InterPro" id="IPR010994">
    <property type="entry name" value="RuvA_2-like"/>
</dbReference>
<dbReference type="CDD" id="cd20075">
    <property type="entry name" value="XPF_nuclease_XPF_arch"/>
    <property type="match status" value="1"/>
</dbReference>
<dbReference type="InterPro" id="IPR027417">
    <property type="entry name" value="P-loop_NTPase"/>
</dbReference>
<keyword evidence="5" id="KW-0067">ATP-binding</keyword>
<evidence type="ECO:0000259" key="8">
    <source>
        <dbReference type="PROSITE" id="PS51192"/>
    </source>
</evidence>
<dbReference type="eggNOG" id="arCOG00872">
    <property type="taxonomic scope" value="Archaea"/>
</dbReference>
<accession>F2KQU8</accession>
<dbReference type="InterPro" id="IPR006166">
    <property type="entry name" value="ERCC4_domain"/>
</dbReference>
<evidence type="ECO:0000256" key="4">
    <source>
        <dbReference type="ARBA" id="ARBA00022806"/>
    </source>
</evidence>
<keyword evidence="6" id="KW-0238">DNA-binding</keyword>
<name>F2KQU8_ARCVS</name>
<dbReference type="InterPro" id="IPR014001">
    <property type="entry name" value="Helicase_ATP-bd"/>
</dbReference>
<organism evidence="10 11">
    <name type="scientific">Archaeoglobus veneficus (strain DSM 11195 / SNP6)</name>
    <dbReference type="NCBI Taxonomy" id="693661"/>
    <lineage>
        <taxon>Archaea</taxon>
        <taxon>Methanobacteriati</taxon>
        <taxon>Methanobacteriota</taxon>
        <taxon>Archaeoglobi</taxon>
        <taxon>Archaeoglobales</taxon>
        <taxon>Archaeoglobaceae</taxon>
        <taxon>Archaeoglobus</taxon>
    </lineage>
</organism>
<dbReference type="Pfam" id="PF21210">
    <property type="entry name" value="RNA_helicase_helical"/>
    <property type="match status" value="1"/>
</dbReference>
<dbReference type="GO" id="GO:0003677">
    <property type="term" value="F:DNA binding"/>
    <property type="evidence" value="ECO:0007669"/>
    <property type="project" value="UniProtKB-KW"/>
</dbReference>
<protein>
    <submittedName>
        <fullName evidence="10">Helicase domain protein</fullName>
    </submittedName>
</protein>
<dbReference type="NCBIfam" id="NF010337">
    <property type="entry name" value="PRK13766.1"/>
    <property type="match status" value="1"/>
</dbReference>
<dbReference type="PROSITE" id="PS51192">
    <property type="entry name" value="HELICASE_ATP_BIND_1"/>
    <property type="match status" value="1"/>
</dbReference>
<dbReference type="InterPro" id="IPR001650">
    <property type="entry name" value="Helicase_C-like"/>
</dbReference>
<evidence type="ECO:0000313" key="10">
    <source>
        <dbReference type="EMBL" id="AEA47754.1"/>
    </source>
</evidence>
<dbReference type="Gene3D" id="1.20.1320.20">
    <property type="entry name" value="hef helicase domain"/>
    <property type="match status" value="1"/>
</dbReference>
<dbReference type="GO" id="GO:0016787">
    <property type="term" value="F:hydrolase activity"/>
    <property type="evidence" value="ECO:0007669"/>
    <property type="project" value="UniProtKB-KW"/>
</dbReference>
<dbReference type="CDD" id="cd12089">
    <property type="entry name" value="Hef_ID"/>
    <property type="match status" value="1"/>
</dbReference>
<keyword evidence="4 10" id="KW-0347">Helicase</keyword>
<evidence type="ECO:0000256" key="1">
    <source>
        <dbReference type="ARBA" id="ARBA00022741"/>
    </source>
</evidence>
<dbReference type="SUPFAM" id="SSF52980">
    <property type="entry name" value="Restriction endonuclease-like"/>
    <property type="match status" value="1"/>
</dbReference>
<dbReference type="Gene3D" id="1.10.150.20">
    <property type="entry name" value="5' to 3' exonuclease, C-terminal subdomain"/>
    <property type="match status" value="1"/>
</dbReference>
<keyword evidence="2" id="KW-0227">DNA damage</keyword>
<dbReference type="Gene3D" id="3.40.50.300">
    <property type="entry name" value="P-loop containing nucleotide triphosphate hydrolases"/>
    <property type="match status" value="2"/>
</dbReference>
<gene>
    <name evidence="10" type="ordered locus">Arcve_1757</name>
</gene>
<dbReference type="PROSITE" id="PS51194">
    <property type="entry name" value="HELICASE_CTER"/>
    <property type="match status" value="1"/>
</dbReference>
<dbReference type="FunFam" id="3.40.50.300:FF:001992">
    <property type="entry name" value="ATP-dependent RNA helicase, putative"/>
    <property type="match status" value="1"/>
</dbReference>
<proteinExistence type="predicted"/>
<dbReference type="SUPFAM" id="SSF52540">
    <property type="entry name" value="P-loop containing nucleoside triphosphate hydrolases"/>
    <property type="match status" value="1"/>
</dbReference>
<feature type="domain" description="Helicase ATP-binding" evidence="8">
    <location>
        <begin position="23"/>
        <end position="190"/>
    </location>
</feature>
<dbReference type="OrthoDB" id="9764at2157"/>
<dbReference type="SMART" id="SM00490">
    <property type="entry name" value="HELICc"/>
    <property type="match status" value="1"/>
</dbReference>
<dbReference type="SMART" id="SM00487">
    <property type="entry name" value="DEXDc"/>
    <property type="match status" value="1"/>
</dbReference>
<dbReference type="InterPro" id="IPR011545">
    <property type="entry name" value="DEAD/DEAH_box_helicase_dom"/>
</dbReference>
<keyword evidence="1" id="KW-0547">Nucleotide-binding</keyword>
<dbReference type="SMART" id="SM00891">
    <property type="entry name" value="ERCC4"/>
    <property type="match status" value="1"/>
</dbReference>
<keyword evidence="3" id="KW-0378">Hydrolase</keyword>
<dbReference type="GO" id="GO:0005524">
    <property type="term" value="F:ATP binding"/>
    <property type="evidence" value="ECO:0007669"/>
    <property type="project" value="UniProtKB-KW"/>
</dbReference>
<evidence type="ECO:0000256" key="7">
    <source>
        <dbReference type="ARBA" id="ARBA00023204"/>
    </source>
</evidence>
<feature type="domain" description="Helicase C-terminal" evidence="9">
    <location>
        <begin position="346"/>
        <end position="509"/>
    </location>
</feature>
<dbReference type="Pfam" id="PF02732">
    <property type="entry name" value="ERCC4"/>
    <property type="match status" value="1"/>
</dbReference>
<dbReference type="PANTHER" id="PTHR14025:SF20">
    <property type="entry name" value="FANCONI ANEMIA GROUP M PROTEIN"/>
    <property type="match status" value="1"/>
</dbReference>
<evidence type="ECO:0000256" key="2">
    <source>
        <dbReference type="ARBA" id="ARBA00022763"/>
    </source>
</evidence>
<dbReference type="SMART" id="SM00278">
    <property type="entry name" value="HhH1"/>
    <property type="match status" value="2"/>
</dbReference>
<dbReference type="InterPro" id="IPR003583">
    <property type="entry name" value="Hlx-hairpin-Hlx_DNA-bd_motif"/>
</dbReference>
<dbReference type="InterPro" id="IPR041755">
    <property type="entry name" value="Hef_ID"/>
</dbReference>
<dbReference type="Proteomes" id="UP000008136">
    <property type="component" value="Chromosome"/>
</dbReference>